<dbReference type="KEGG" id="hro:HELRODRAFT_76819"/>
<evidence type="ECO:0000313" key="6">
    <source>
        <dbReference type="Proteomes" id="UP000015101"/>
    </source>
</evidence>
<dbReference type="GO" id="GO:0016514">
    <property type="term" value="C:SWI/SNF complex"/>
    <property type="evidence" value="ECO:0007669"/>
    <property type="project" value="InterPro"/>
</dbReference>
<dbReference type="EMBL" id="KB096222">
    <property type="protein sequence ID" value="ESO07266.1"/>
    <property type="molecule type" value="Genomic_DNA"/>
</dbReference>
<dbReference type="PANTHER" id="PTHR12656:SF5">
    <property type="entry name" value="TRITHORAX GROUP PROTEIN OSA"/>
    <property type="match status" value="1"/>
</dbReference>
<evidence type="ECO:0000256" key="1">
    <source>
        <dbReference type="ARBA" id="ARBA00004123"/>
    </source>
</evidence>
<reference evidence="6" key="1">
    <citation type="submission" date="2012-12" db="EMBL/GenBank/DDBJ databases">
        <authorList>
            <person name="Hellsten U."/>
            <person name="Grimwood J."/>
            <person name="Chapman J.A."/>
            <person name="Shapiro H."/>
            <person name="Aerts A."/>
            <person name="Otillar R.P."/>
            <person name="Terry A.Y."/>
            <person name="Boore J.L."/>
            <person name="Simakov O."/>
            <person name="Marletaz F."/>
            <person name="Cho S.-J."/>
            <person name="Edsinger-Gonzales E."/>
            <person name="Havlak P."/>
            <person name="Kuo D.-H."/>
            <person name="Larsson T."/>
            <person name="Lv J."/>
            <person name="Arendt D."/>
            <person name="Savage R."/>
            <person name="Osoegawa K."/>
            <person name="de Jong P."/>
            <person name="Lindberg D.R."/>
            <person name="Seaver E.C."/>
            <person name="Weisblat D.A."/>
            <person name="Putnam N.H."/>
            <person name="Grigoriev I.V."/>
            <person name="Rokhsar D.S."/>
        </authorList>
    </citation>
    <scope>NUCLEOTIDE SEQUENCE</scope>
</reference>
<dbReference type="Proteomes" id="UP000015101">
    <property type="component" value="Unassembled WGS sequence"/>
</dbReference>
<dbReference type="InterPro" id="IPR033388">
    <property type="entry name" value="BAF250_C"/>
</dbReference>
<gene>
    <name evidence="5" type="primary">20215345</name>
    <name evidence="4" type="ORF">HELRODRAFT_76819</name>
</gene>
<evidence type="ECO:0000256" key="2">
    <source>
        <dbReference type="ARBA" id="ARBA00023242"/>
    </source>
</evidence>
<dbReference type="OMA" id="MEVECTE"/>
<feature type="domain" description="SWI/SNF-like complex subunit BAF250 C-terminal" evidence="3">
    <location>
        <begin position="26"/>
        <end position="154"/>
    </location>
</feature>
<keyword evidence="2" id="KW-0539">Nucleus</keyword>
<dbReference type="AlphaFoldDB" id="T1G2P7"/>
<dbReference type="GO" id="GO:0006338">
    <property type="term" value="P:chromatin remodeling"/>
    <property type="evidence" value="ECO:0007669"/>
    <property type="project" value="InterPro"/>
</dbReference>
<dbReference type="InterPro" id="IPR021906">
    <property type="entry name" value="BAF250/Osa"/>
</dbReference>
<organism evidence="5 6">
    <name type="scientific">Helobdella robusta</name>
    <name type="common">Californian leech</name>
    <dbReference type="NCBI Taxonomy" id="6412"/>
    <lineage>
        <taxon>Eukaryota</taxon>
        <taxon>Metazoa</taxon>
        <taxon>Spiralia</taxon>
        <taxon>Lophotrochozoa</taxon>
        <taxon>Annelida</taxon>
        <taxon>Clitellata</taxon>
        <taxon>Hirudinea</taxon>
        <taxon>Rhynchobdellida</taxon>
        <taxon>Glossiphoniidae</taxon>
        <taxon>Helobdella</taxon>
    </lineage>
</organism>
<evidence type="ECO:0000259" key="3">
    <source>
        <dbReference type="Pfam" id="PF12031"/>
    </source>
</evidence>
<dbReference type="InterPro" id="IPR016024">
    <property type="entry name" value="ARM-type_fold"/>
</dbReference>
<evidence type="ECO:0000313" key="5">
    <source>
        <dbReference type="EnsemblMetazoa" id="HelroP76819"/>
    </source>
</evidence>
<keyword evidence="6" id="KW-1185">Reference proteome</keyword>
<evidence type="ECO:0000313" key="4">
    <source>
        <dbReference type="EMBL" id="ESO07266.1"/>
    </source>
</evidence>
<sequence length="353" mass="39976">MSWYDEVVVPDEGAFCNISTLKWELISKCLTVMTIVRNISFVIMNDVELSKHPGLILVLAKLLRLNHKHRVRQFVSELDDYVDDEFEGDDDFKDDVLWWSVAENLRENSLVILANISGQLDLTRFPEEICIPLLDGLLHWMVCQTNDPNDDASSHQQLHQHHHYFFNSSSSNFNNQGDQLTFRRLALESLSKLCVLDSNVDLLLATPPFSRTFLLVVKLVNLFEEGQPLVVREMSVGLISRLLPADPSICRILALQRTFISSVVNFIESCVDGRLSIVEAYGQNSQQFASLSNASTSIDVLYRVAVILKTLSEAAENKKLVARYQQRLLMLATSSSLHKKITSIISSILYTCI</sequence>
<dbReference type="GO" id="GO:0035060">
    <property type="term" value="C:brahma complex"/>
    <property type="evidence" value="ECO:0007669"/>
    <property type="project" value="InterPro"/>
</dbReference>
<dbReference type="SUPFAM" id="SSF48371">
    <property type="entry name" value="ARM repeat"/>
    <property type="match status" value="1"/>
</dbReference>
<reference evidence="5" key="3">
    <citation type="submission" date="2015-06" db="UniProtKB">
        <authorList>
            <consortium name="EnsemblMetazoa"/>
        </authorList>
    </citation>
    <scope>IDENTIFICATION</scope>
</reference>
<proteinExistence type="predicted"/>
<dbReference type="GeneID" id="20215345"/>
<dbReference type="HOGENOM" id="CLU_047355_0_0_1"/>
<comment type="subcellular location">
    <subcellularLocation>
        <location evidence="1">Nucleus</location>
    </subcellularLocation>
</comment>
<reference evidence="4 6" key="2">
    <citation type="journal article" date="2013" name="Nature">
        <title>Insights into bilaterian evolution from three spiralian genomes.</title>
        <authorList>
            <person name="Simakov O."/>
            <person name="Marletaz F."/>
            <person name="Cho S.J."/>
            <person name="Edsinger-Gonzales E."/>
            <person name="Havlak P."/>
            <person name="Hellsten U."/>
            <person name="Kuo D.H."/>
            <person name="Larsson T."/>
            <person name="Lv J."/>
            <person name="Arendt D."/>
            <person name="Savage R."/>
            <person name="Osoegawa K."/>
            <person name="de Jong P."/>
            <person name="Grimwood J."/>
            <person name="Chapman J.A."/>
            <person name="Shapiro H."/>
            <person name="Aerts A."/>
            <person name="Otillar R.P."/>
            <person name="Terry A.Y."/>
            <person name="Boore J.L."/>
            <person name="Grigoriev I.V."/>
            <person name="Lindberg D.R."/>
            <person name="Seaver E.C."/>
            <person name="Weisblat D.A."/>
            <person name="Putnam N.H."/>
            <person name="Rokhsar D.S."/>
        </authorList>
    </citation>
    <scope>NUCLEOTIDE SEQUENCE</scope>
</reference>
<accession>T1G2P7</accession>
<name>T1G2P7_HELRO</name>
<dbReference type="CTD" id="20215345"/>
<protein>
    <recommendedName>
        <fullName evidence="3">SWI/SNF-like complex subunit BAF250 C-terminal domain-containing protein</fullName>
    </recommendedName>
</protein>
<dbReference type="InParanoid" id="T1G2P7"/>
<dbReference type="EnsemblMetazoa" id="HelroT76819">
    <property type="protein sequence ID" value="HelroP76819"/>
    <property type="gene ID" value="HelroG76819"/>
</dbReference>
<dbReference type="OrthoDB" id="8709537at2759"/>
<dbReference type="Pfam" id="PF12031">
    <property type="entry name" value="BAF250_C"/>
    <property type="match status" value="2"/>
</dbReference>
<dbReference type="eggNOG" id="KOG2510">
    <property type="taxonomic scope" value="Eukaryota"/>
</dbReference>
<dbReference type="RefSeq" id="XP_009014644.1">
    <property type="nucleotide sequence ID" value="XM_009016396.1"/>
</dbReference>
<dbReference type="PANTHER" id="PTHR12656">
    <property type="entry name" value="BRG-1 ASSOCIATED FACTOR 250 BAF250"/>
    <property type="match status" value="1"/>
</dbReference>
<feature type="domain" description="SWI/SNF-like complex subunit BAF250 C-terminal" evidence="3">
    <location>
        <begin position="178"/>
        <end position="301"/>
    </location>
</feature>
<dbReference type="STRING" id="6412.T1G2P7"/>
<dbReference type="EMBL" id="AMQM01003605">
    <property type="status" value="NOT_ANNOTATED_CDS"/>
    <property type="molecule type" value="Genomic_DNA"/>
</dbReference>